<keyword evidence="3" id="KW-0472">Membrane</keyword>
<feature type="transmembrane region" description="Helical" evidence="3">
    <location>
        <begin position="358"/>
        <end position="380"/>
    </location>
</feature>
<sequence>MKNKFRFCLHFLFVCITLLAASCGKAAPAPVAKSGVLEAAKFLEDDSHILKLVGDWQYYPWLLVSPTDLPTLDTQLNKEYFTVPGIWSESFWNRGFLAGDGYASFRILIKHNLKNQALSLKIPEMETAYVLFADGKKLANNGIVSSSELNSRPEYRPLIADFVPSSDQTEIILQISNYHHRKGGPGQIISLGHAKAIHSQFDTEILKDMLLVGSILFMGIYHLLLYFNRKKDRHTYWFALACLLICLRVFITGNKYITLFFPNLPWELHLKLSYLSFFLIPPVFCRYIFLLFRPQFSKIGYSIIFNVGLLFSLLVLLTRSSFYTYLMIPYQVFTLIGALYVMIVIFKVIRDKQVGSVLFLFSFLVFLTTFLNDIMVNNIIITTPLMVHYGIFMMFLFQSLFIARGFSKGFQDAENLANELIDKNKDLETVRSQLTNLNEKLEDKVNEKTKELQSKLDQIGKDLKLAKSIVNSLTTIPNLSPYLNAQILYQPLSEVGGDIFSVKKMQDTYFRFFLVDATGHGLQAALYTMMIQSEFERLNEIALKPNDLLFYLNQHFYDKNADLQIYFPAVVLDFDFAQSTLRFACAGMQNHLLQKKNGDVIFLENTGPIIGILENYRFGMVEHKVEVGDRIFIYTDGIFEELNEMDGSAALREFTDALKNTTHLPIEEVISDLTENLFDKMKKSKWKDDVSMIALEVGLKFKSSES</sequence>
<keyword evidence="3" id="KW-0812">Transmembrane</keyword>
<feature type="domain" description="PPM-type phosphatase" evidence="5">
    <location>
        <begin position="480"/>
        <end position="697"/>
    </location>
</feature>
<dbReference type="RefSeq" id="WP_109021118.1">
    <property type="nucleotide sequence ID" value="NZ_AP025028.1"/>
</dbReference>
<dbReference type="Proteomes" id="UP000245263">
    <property type="component" value="Chromosome 1"/>
</dbReference>
<keyword evidence="3" id="KW-1133">Transmembrane helix</keyword>
<reference evidence="6 7" key="1">
    <citation type="submission" date="2021-08" db="EMBL/GenBank/DDBJ databases">
        <title>Complete genome sequence of Leptospira kobayashii strain E30.</title>
        <authorList>
            <person name="Nakao R."/>
            <person name="Nakamura S."/>
            <person name="Masuzawa T."/>
            <person name="Koizumi N."/>
        </authorList>
    </citation>
    <scope>NUCLEOTIDE SEQUENCE [LARGE SCALE GENOMIC DNA]</scope>
    <source>
        <strain evidence="6 7">E30</strain>
    </source>
</reference>
<keyword evidence="1" id="KW-0378">Hydrolase</keyword>
<feature type="transmembrane region" description="Helical" evidence="3">
    <location>
        <begin position="299"/>
        <end position="317"/>
    </location>
</feature>
<dbReference type="InterPro" id="IPR001932">
    <property type="entry name" value="PPM-type_phosphatase-like_dom"/>
</dbReference>
<gene>
    <name evidence="6" type="ORF">LPTSP3_g28810</name>
</gene>
<evidence type="ECO:0000256" key="1">
    <source>
        <dbReference type="ARBA" id="ARBA00022801"/>
    </source>
</evidence>
<dbReference type="Pfam" id="PF07695">
    <property type="entry name" value="7TMR-DISM_7TM"/>
    <property type="match status" value="1"/>
</dbReference>
<feature type="chain" id="PRO_5045514702" evidence="4">
    <location>
        <begin position="21"/>
        <end position="706"/>
    </location>
</feature>
<dbReference type="SMART" id="SM00331">
    <property type="entry name" value="PP2C_SIG"/>
    <property type="match status" value="1"/>
</dbReference>
<feature type="transmembrane region" description="Helical" evidence="3">
    <location>
        <begin position="234"/>
        <end position="252"/>
    </location>
</feature>
<dbReference type="InterPro" id="IPR052016">
    <property type="entry name" value="Bact_Sigma-Reg"/>
</dbReference>
<evidence type="ECO:0000313" key="7">
    <source>
        <dbReference type="Proteomes" id="UP000245263"/>
    </source>
</evidence>
<dbReference type="EMBL" id="AP025028">
    <property type="protein sequence ID" value="BDA79951.1"/>
    <property type="molecule type" value="Genomic_DNA"/>
</dbReference>
<feature type="transmembrane region" description="Helical" evidence="3">
    <location>
        <begin position="209"/>
        <end position="227"/>
    </location>
</feature>
<keyword evidence="4" id="KW-0732">Signal</keyword>
<protein>
    <submittedName>
        <fullName evidence="6">Serine phosphatase</fullName>
    </submittedName>
</protein>
<name>A0ABN6KIP0_9LEPT</name>
<evidence type="ECO:0000256" key="2">
    <source>
        <dbReference type="SAM" id="Coils"/>
    </source>
</evidence>
<keyword evidence="7" id="KW-1185">Reference proteome</keyword>
<dbReference type="InterPro" id="IPR036457">
    <property type="entry name" value="PPM-type-like_dom_sf"/>
</dbReference>
<evidence type="ECO:0000259" key="5">
    <source>
        <dbReference type="SMART" id="SM00331"/>
    </source>
</evidence>
<dbReference type="Pfam" id="PF07228">
    <property type="entry name" value="SpoIIE"/>
    <property type="match status" value="1"/>
</dbReference>
<feature type="transmembrane region" description="Helical" evidence="3">
    <location>
        <begin position="386"/>
        <end position="403"/>
    </location>
</feature>
<keyword evidence="2" id="KW-0175">Coiled coil</keyword>
<feature type="transmembrane region" description="Helical" evidence="3">
    <location>
        <begin position="272"/>
        <end position="292"/>
    </location>
</feature>
<feature type="coiled-coil region" evidence="2">
    <location>
        <begin position="410"/>
        <end position="458"/>
    </location>
</feature>
<evidence type="ECO:0000256" key="4">
    <source>
        <dbReference type="SAM" id="SignalP"/>
    </source>
</evidence>
<organism evidence="6 7">
    <name type="scientific">Leptospira kobayashii</name>
    <dbReference type="NCBI Taxonomy" id="1917830"/>
    <lineage>
        <taxon>Bacteria</taxon>
        <taxon>Pseudomonadati</taxon>
        <taxon>Spirochaetota</taxon>
        <taxon>Spirochaetia</taxon>
        <taxon>Leptospirales</taxon>
        <taxon>Leptospiraceae</taxon>
        <taxon>Leptospira</taxon>
    </lineage>
</organism>
<accession>A0ABN6KIP0</accession>
<dbReference type="Gene3D" id="3.60.40.10">
    <property type="entry name" value="PPM-type phosphatase domain"/>
    <property type="match status" value="1"/>
</dbReference>
<dbReference type="InterPro" id="IPR011623">
    <property type="entry name" value="7TMR_DISM_rcpt_extracell_dom1"/>
</dbReference>
<dbReference type="PANTHER" id="PTHR43156">
    <property type="entry name" value="STAGE II SPORULATION PROTEIN E-RELATED"/>
    <property type="match status" value="1"/>
</dbReference>
<proteinExistence type="predicted"/>
<dbReference type="PROSITE" id="PS51257">
    <property type="entry name" value="PROKAR_LIPOPROTEIN"/>
    <property type="match status" value="1"/>
</dbReference>
<evidence type="ECO:0000256" key="3">
    <source>
        <dbReference type="SAM" id="Phobius"/>
    </source>
</evidence>
<evidence type="ECO:0000313" key="6">
    <source>
        <dbReference type="EMBL" id="BDA79951.1"/>
    </source>
</evidence>
<dbReference type="PANTHER" id="PTHR43156:SF2">
    <property type="entry name" value="STAGE II SPORULATION PROTEIN E"/>
    <property type="match status" value="1"/>
</dbReference>
<feature type="transmembrane region" description="Helical" evidence="3">
    <location>
        <begin position="323"/>
        <end position="346"/>
    </location>
</feature>
<feature type="signal peptide" evidence="4">
    <location>
        <begin position="1"/>
        <end position="20"/>
    </location>
</feature>